<dbReference type="GO" id="GO:0003700">
    <property type="term" value="F:DNA-binding transcription factor activity"/>
    <property type="evidence" value="ECO:0007669"/>
    <property type="project" value="TreeGrafter"/>
</dbReference>
<dbReference type="PROSITE" id="PS50932">
    <property type="entry name" value="HTH_LACI_2"/>
    <property type="match status" value="1"/>
</dbReference>
<dbReference type="InterPro" id="IPR028082">
    <property type="entry name" value="Peripla_BP_I"/>
</dbReference>
<evidence type="ECO:0000256" key="2">
    <source>
        <dbReference type="ARBA" id="ARBA00023125"/>
    </source>
</evidence>
<dbReference type="SUPFAM" id="SSF53822">
    <property type="entry name" value="Periplasmic binding protein-like I"/>
    <property type="match status" value="1"/>
</dbReference>
<proteinExistence type="predicted"/>
<dbReference type="Proteomes" id="UP000275281">
    <property type="component" value="Unassembled WGS sequence"/>
</dbReference>
<keyword evidence="6" id="KW-1185">Reference proteome</keyword>
<name>A0A3N5Y9V6_9ALTE</name>
<dbReference type="PANTHER" id="PTHR30146:SF109">
    <property type="entry name" value="HTH-TYPE TRANSCRIPTIONAL REGULATOR GALS"/>
    <property type="match status" value="1"/>
</dbReference>
<evidence type="ECO:0000259" key="4">
    <source>
        <dbReference type="PROSITE" id="PS50932"/>
    </source>
</evidence>
<evidence type="ECO:0000313" key="5">
    <source>
        <dbReference type="EMBL" id="RPJ68149.1"/>
    </source>
</evidence>
<dbReference type="SMART" id="SM00354">
    <property type="entry name" value="HTH_LACI"/>
    <property type="match status" value="1"/>
</dbReference>
<evidence type="ECO:0000313" key="6">
    <source>
        <dbReference type="Proteomes" id="UP000275281"/>
    </source>
</evidence>
<dbReference type="InterPro" id="IPR000843">
    <property type="entry name" value="HTH_LacI"/>
</dbReference>
<dbReference type="Gene3D" id="1.10.260.40">
    <property type="entry name" value="lambda repressor-like DNA-binding domains"/>
    <property type="match status" value="1"/>
</dbReference>
<dbReference type="PANTHER" id="PTHR30146">
    <property type="entry name" value="LACI-RELATED TRANSCRIPTIONAL REPRESSOR"/>
    <property type="match status" value="1"/>
</dbReference>
<dbReference type="PRINTS" id="PR00036">
    <property type="entry name" value="HTHLACI"/>
</dbReference>
<dbReference type="CDD" id="cd01392">
    <property type="entry name" value="HTH_LacI"/>
    <property type="match status" value="1"/>
</dbReference>
<dbReference type="Pfam" id="PF13377">
    <property type="entry name" value="Peripla_BP_3"/>
    <property type="match status" value="1"/>
</dbReference>
<sequence>MATIYEVSKLAGVSLATVSRVINDSNAVRKTTKDKVERAMKQLNYTPNSAAKSLASNRSDCIGVLVSELKSSFFTRMMGAIDTECRQFEKHIVVTSSENDALHEKEGIEFLISRNCDALILHVESLSDEYLIELSRGKVPVVILNRQIPQISDHCISLNNELGGYLATKTMLQYGHRDIVYIAGPEHKKDAMQRLAGHRRALMEANIPVEEARIFSGDYLQSGGQNGFKHFHKSGLNFSAVVCGNDEMATGVMATAREYGLSLPEDLSIIGFDNVLFSQYTYPRLTTIENPITDMGKMAARMIMENVYKKSLGTIRKSFEPVLVPRESVCHFDAQV</sequence>
<dbReference type="AlphaFoldDB" id="A0A3N5Y9V6"/>
<comment type="caution">
    <text evidence="5">The sequence shown here is derived from an EMBL/GenBank/DDBJ whole genome shotgun (WGS) entry which is preliminary data.</text>
</comment>
<dbReference type="InterPro" id="IPR046335">
    <property type="entry name" value="LacI/GalR-like_sensor"/>
</dbReference>
<reference evidence="5 6" key="1">
    <citation type="submission" date="2018-11" db="EMBL/GenBank/DDBJ databases">
        <authorList>
            <person name="Ye M.-Q."/>
            <person name="Du Z.-J."/>
        </authorList>
    </citation>
    <scope>NUCLEOTIDE SEQUENCE [LARGE SCALE GENOMIC DNA]</scope>
    <source>
        <strain evidence="5 6">U0105</strain>
    </source>
</reference>
<dbReference type="RefSeq" id="WP_124026151.1">
    <property type="nucleotide sequence ID" value="NZ_JBHRSN010000005.1"/>
</dbReference>
<keyword evidence="2 5" id="KW-0238">DNA-binding</keyword>
<accession>A0A3N5Y9V6</accession>
<evidence type="ECO:0000256" key="3">
    <source>
        <dbReference type="ARBA" id="ARBA00023163"/>
    </source>
</evidence>
<dbReference type="SUPFAM" id="SSF47413">
    <property type="entry name" value="lambda repressor-like DNA-binding domains"/>
    <property type="match status" value="1"/>
</dbReference>
<dbReference type="CDD" id="cd06270">
    <property type="entry name" value="PBP1_GalS-like"/>
    <property type="match status" value="1"/>
</dbReference>
<evidence type="ECO:0000256" key="1">
    <source>
        <dbReference type="ARBA" id="ARBA00023015"/>
    </source>
</evidence>
<dbReference type="InterPro" id="IPR010982">
    <property type="entry name" value="Lambda_DNA-bd_dom_sf"/>
</dbReference>
<keyword evidence="1" id="KW-0805">Transcription regulation</keyword>
<dbReference type="EMBL" id="RPOK01000001">
    <property type="protein sequence ID" value="RPJ68149.1"/>
    <property type="molecule type" value="Genomic_DNA"/>
</dbReference>
<dbReference type="Pfam" id="PF00356">
    <property type="entry name" value="LacI"/>
    <property type="match status" value="1"/>
</dbReference>
<feature type="domain" description="HTH lacI-type" evidence="4">
    <location>
        <begin position="2"/>
        <end position="56"/>
    </location>
</feature>
<organism evidence="5 6">
    <name type="scientific">Alteromonas sediminis</name>
    <dbReference type="NCBI Taxonomy" id="2259342"/>
    <lineage>
        <taxon>Bacteria</taxon>
        <taxon>Pseudomonadati</taxon>
        <taxon>Pseudomonadota</taxon>
        <taxon>Gammaproteobacteria</taxon>
        <taxon>Alteromonadales</taxon>
        <taxon>Alteromonadaceae</taxon>
        <taxon>Alteromonas/Salinimonas group</taxon>
        <taxon>Alteromonas</taxon>
    </lineage>
</organism>
<dbReference type="GO" id="GO:0000976">
    <property type="term" value="F:transcription cis-regulatory region binding"/>
    <property type="evidence" value="ECO:0007669"/>
    <property type="project" value="TreeGrafter"/>
</dbReference>
<dbReference type="Gene3D" id="3.40.50.2300">
    <property type="match status" value="2"/>
</dbReference>
<dbReference type="OrthoDB" id="9798934at2"/>
<protein>
    <submittedName>
        <fullName evidence="5">LacI family DNA-binding transcriptional regulator</fullName>
    </submittedName>
</protein>
<gene>
    <name evidence="5" type="ORF">DRW07_01690</name>
</gene>
<keyword evidence="3" id="KW-0804">Transcription</keyword>